<protein>
    <submittedName>
        <fullName evidence="2">Uncharacterized protein</fullName>
    </submittedName>
</protein>
<comment type="caution">
    <text evidence="2">The sequence shown here is derived from an EMBL/GenBank/DDBJ whole genome shotgun (WGS) entry which is preliminary data.</text>
</comment>
<dbReference type="RefSeq" id="WP_164693021.1">
    <property type="nucleotide sequence ID" value="NZ_JAAIKB010000001.1"/>
</dbReference>
<organism evidence="2 3">
    <name type="scientific">Falsiroseomonas algicola</name>
    <dbReference type="NCBI Taxonomy" id="2716930"/>
    <lineage>
        <taxon>Bacteria</taxon>
        <taxon>Pseudomonadati</taxon>
        <taxon>Pseudomonadota</taxon>
        <taxon>Alphaproteobacteria</taxon>
        <taxon>Acetobacterales</taxon>
        <taxon>Roseomonadaceae</taxon>
        <taxon>Falsiroseomonas</taxon>
    </lineage>
</organism>
<evidence type="ECO:0000313" key="3">
    <source>
        <dbReference type="Proteomes" id="UP000475385"/>
    </source>
</evidence>
<dbReference type="AlphaFoldDB" id="A0A6M1LGW6"/>
<accession>A0A6M1LGW6</accession>
<keyword evidence="1" id="KW-1133">Transmembrane helix</keyword>
<name>A0A6M1LGW6_9PROT</name>
<proteinExistence type="predicted"/>
<feature type="transmembrane region" description="Helical" evidence="1">
    <location>
        <begin position="144"/>
        <end position="164"/>
    </location>
</feature>
<keyword evidence="3" id="KW-1185">Reference proteome</keyword>
<reference evidence="2 3" key="1">
    <citation type="submission" date="2020-03" db="EMBL/GenBank/DDBJ databases">
        <title>Roseomonas stagni sp. nov., isolated from pond water in Japan.</title>
        <authorList>
            <person name="Furuhata K."/>
            <person name="Miyamoto H."/>
            <person name="Goto K."/>
        </authorList>
    </citation>
    <scope>NUCLEOTIDE SEQUENCE [LARGE SCALE GENOMIC DNA]</scope>
    <source>
        <strain evidence="2 3">PeD5</strain>
    </source>
</reference>
<keyword evidence="1" id="KW-0472">Membrane</keyword>
<evidence type="ECO:0000313" key="2">
    <source>
        <dbReference type="EMBL" id="NGM19184.1"/>
    </source>
</evidence>
<dbReference type="EMBL" id="JAAIKB010000001">
    <property type="protein sequence ID" value="NGM19184.1"/>
    <property type="molecule type" value="Genomic_DNA"/>
</dbReference>
<evidence type="ECO:0000256" key="1">
    <source>
        <dbReference type="SAM" id="Phobius"/>
    </source>
</evidence>
<gene>
    <name evidence="2" type="ORF">G3576_04095</name>
</gene>
<keyword evidence="1" id="KW-0812">Transmembrane</keyword>
<dbReference type="Proteomes" id="UP000475385">
    <property type="component" value="Unassembled WGS sequence"/>
</dbReference>
<sequence>MPDPAPPSPWGPFACNPLARSQALLLAFTLAALPVAWLGRCAEIAWIRLIATPAEAVIIGPPRVEPSSGRGGPNHWPMLQVTLPDGRAVTATASHPLKVEIIPGANEATAPIRRPPQAGDRIAIRLHGADPVRLTPERALAFNWSPLVEAIFLLALTSIAYPILRGRKPDGRLPFEDPARLNALIRRSR</sequence>